<keyword evidence="3" id="KW-1185">Reference proteome</keyword>
<dbReference type="Proteomes" id="UP000268084">
    <property type="component" value="Chromosome"/>
</dbReference>
<dbReference type="InterPro" id="IPR026004">
    <property type="entry name" value="Septum_form"/>
</dbReference>
<feature type="domain" description="Septum formation-related" evidence="1">
    <location>
        <begin position="97"/>
        <end position="203"/>
    </location>
</feature>
<name>A0A3G8ZL09_9ACTN</name>
<dbReference type="Pfam" id="PF13845">
    <property type="entry name" value="Septum_form"/>
    <property type="match status" value="1"/>
</dbReference>
<dbReference type="AlphaFoldDB" id="A0A3G8ZL09"/>
<dbReference type="RefSeq" id="WP_124798909.1">
    <property type="nucleotide sequence ID" value="NZ_CP034170.1"/>
</dbReference>
<dbReference type="OrthoDB" id="3628931at2"/>
<protein>
    <recommendedName>
        <fullName evidence="1">Septum formation-related domain-containing protein</fullName>
    </recommendedName>
</protein>
<gene>
    <name evidence="2" type="ORF">EH165_07450</name>
</gene>
<reference evidence="2 3" key="1">
    <citation type="submission" date="2018-11" db="EMBL/GenBank/DDBJ databases">
        <authorList>
            <person name="Da X."/>
        </authorList>
    </citation>
    <scope>NUCLEOTIDE SEQUENCE [LARGE SCALE GENOMIC DNA]</scope>
    <source>
        <strain evidence="2 3">S14-144</strain>
    </source>
</reference>
<dbReference type="KEGG" id="nak:EH165_07450"/>
<sequence>MSTSLFTMQVIHHYEQEATVRDRPPTAPGAHFVDTEVIAKSPRGASQGLRVAPTLTRIGLLLIVAVSLAGCGWVSSIFGKDDKVDTTSISAFDVKVGQCFNPPGTVQAEIPNLDLIPCDQGHLMEAFLLSDYVDANGASDTYPGVNALKSFAQGRCAQAVMDYVGVSYQDSSLFTTFLFPSARSWESDKDRTVICFLTTTGETLTSSVAGSKK</sequence>
<reference evidence="2 3" key="2">
    <citation type="submission" date="2018-12" db="EMBL/GenBank/DDBJ databases">
        <title>Nakamurella antarcticus sp. nov., isolated from Antarctica South Shetland Islands soil.</title>
        <authorList>
            <person name="Peng F."/>
        </authorList>
    </citation>
    <scope>NUCLEOTIDE SEQUENCE [LARGE SCALE GENOMIC DNA]</scope>
    <source>
        <strain evidence="2 3">S14-144</strain>
    </source>
</reference>
<organism evidence="2 3">
    <name type="scientific">Nakamurella antarctica</name>
    <dbReference type="NCBI Taxonomy" id="1902245"/>
    <lineage>
        <taxon>Bacteria</taxon>
        <taxon>Bacillati</taxon>
        <taxon>Actinomycetota</taxon>
        <taxon>Actinomycetes</taxon>
        <taxon>Nakamurellales</taxon>
        <taxon>Nakamurellaceae</taxon>
        <taxon>Nakamurella</taxon>
    </lineage>
</organism>
<evidence type="ECO:0000313" key="3">
    <source>
        <dbReference type="Proteomes" id="UP000268084"/>
    </source>
</evidence>
<accession>A0A3G8ZL09</accession>
<dbReference type="EMBL" id="CP034170">
    <property type="protein sequence ID" value="AZI57999.1"/>
    <property type="molecule type" value="Genomic_DNA"/>
</dbReference>
<evidence type="ECO:0000259" key="1">
    <source>
        <dbReference type="Pfam" id="PF13845"/>
    </source>
</evidence>
<evidence type="ECO:0000313" key="2">
    <source>
        <dbReference type="EMBL" id="AZI57999.1"/>
    </source>
</evidence>
<proteinExistence type="predicted"/>